<keyword evidence="6" id="KW-0408">Iron</keyword>
<evidence type="ECO:0000256" key="1">
    <source>
        <dbReference type="ARBA" id="ARBA00004141"/>
    </source>
</evidence>
<feature type="transmembrane region" description="Helical" evidence="8">
    <location>
        <begin position="131"/>
        <end position="152"/>
    </location>
</feature>
<evidence type="ECO:0000256" key="2">
    <source>
        <dbReference type="ARBA" id="ARBA00022617"/>
    </source>
</evidence>
<evidence type="ECO:0000256" key="3">
    <source>
        <dbReference type="ARBA" id="ARBA00022692"/>
    </source>
</evidence>
<dbReference type="GO" id="GO:0006099">
    <property type="term" value="P:tricarboxylic acid cycle"/>
    <property type="evidence" value="ECO:0007669"/>
    <property type="project" value="EnsemblFungi"/>
</dbReference>
<dbReference type="EMBL" id="HE612862">
    <property type="protein sequence ID" value="CCE64117.1"/>
    <property type="molecule type" value="Genomic_DNA"/>
</dbReference>
<dbReference type="PROSITE" id="PS01000">
    <property type="entry name" value="SDH_CYT_1"/>
    <property type="match status" value="1"/>
</dbReference>
<feature type="transmembrane region" description="Helical" evidence="8">
    <location>
        <begin position="87"/>
        <end position="111"/>
    </location>
</feature>
<comment type="subcellular location">
    <subcellularLocation>
        <location evidence="1">Membrane</location>
        <topology evidence="1">Multi-pass membrane protein</topology>
    </subcellularLocation>
</comment>
<sequence length="184" mass="20745">MFKLGLNKSANFMLLKNTAASKSLFLNRSIVNKRLFSISKSARNKITTQAEDTLLSKQRGNRPISPHLTIYQPQLTWYLSSLHRLTAVFLGATFYVVTISFGLSALLGLGLTADNLSNWYHNKFSPTSQSVIKALYSYMFALQFTLSVRHFVWDMGKELSLKGVYRTGYGALALSAVLGTYLWW</sequence>
<dbReference type="PANTHER" id="PTHR10978:SF5">
    <property type="entry name" value="SUCCINATE DEHYDROGENASE CYTOCHROME B560 SUBUNIT, MITOCHONDRIAL"/>
    <property type="match status" value="1"/>
</dbReference>
<reference evidence="9 10" key="1">
    <citation type="journal article" date="2011" name="Proc. Natl. Acad. Sci. U.S.A.">
        <title>Evolutionary erosion of yeast sex chromosomes by mating-type switching accidents.</title>
        <authorList>
            <person name="Gordon J.L."/>
            <person name="Armisen D."/>
            <person name="Proux-Wera E."/>
            <person name="Oheigeartaigh S.S."/>
            <person name="Byrne K.P."/>
            <person name="Wolfe K.H."/>
        </authorList>
    </citation>
    <scope>NUCLEOTIDE SEQUENCE [LARGE SCALE GENOMIC DNA]</scope>
    <source>
        <strain evidence="10">ATCC 24235 / CBS 4417 / NBRC 1672 / NRRL Y-8282 / UCD 70-5</strain>
    </source>
</reference>
<dbReference type="HOGENOM" id="CLU_094691_0_0_1"/>
<proteinExistence type="predicted"/>
<dbReference type="AlphaFoldDB" id="G8BW39"/>
<dbReference type="Proteomes" id="UP000005666">
    <property type="component" value="Chromosome 7"/>
</dbReference>
<dbReference type="Gene3D" id="1.20.1300.10">
    <property type="entry name" value="Fumarate reductase/succinate dehydrogenase, transmembrane subunit"/>
    <property type="match status" value="1"/>
</dbReference>
<accession>G8BW39</accession>
<gene>
    <name evidence="9" type="primary">TPHA0G02790</name>
    <name evidence="9" type="ordered locus">TPHA_0G02790</name>
</gene>
<dbReference type="GO" id="GO:0008177">
    <property type="term" value="F:succinate dehydrogenase (quinone) activity"/>
    <property type="evidence" value="ECO:0007669"/>
    <property type="project" value="EnsemblFungi"/>
</dbReference>
<dbReference type="GO" id="GO:0046872">
    <property type="term" value="F:metal ion binding"/>
    <property type="evidence" value="ECO:0007669"/>
    <property type="project" value="UniProtKB-KW"/>
</dbReference>
<dbReference type="InterPro" id="IPR000701">
    <property type="entry name" value="SuccDH_FuR_B_TM-su"/>
</dbReference>
<keyword evidence="5 8" id="KW-1133">Transmembrane helix</keyword>
<keyword evidence="10" id="KW-1185">Reference proteome</keyword>
<evidence type="ECO:0000256" key="5">
    <source>
        <dbReference type="ARBA" id="ARBA00022989"/>
    </source>
</evidence>
<dbReference type="GeneID" id="11533554"/>
<organism evidence="9 10">
    <name type="scientific">Tetrapisispora phaffii (strain ATCC 24235 / CBS 4417 / NBRC 1672 / NRRL Y-8282 / UCD 70-5)</name>
    <name type="common">Yeast</name>
    <name type="synonym">Fabospora phaffii</name>
    <dbReference type="NCBI Taxonomy" id="1071381"/>
    <lineage>
        <taxon>Eukaryota</taxon>
        <taxon>Fungi</taxon>
        <taxon>Dikarya</taxon>
        <taxon>Ascomycota</taxon>
        <taxon>Saccharomycotina</taxon>
        <taxon>Saccharomycetes</taxon>
        <taxon>Saccharomycetales</taxon>
        <taxon>Saccharomycetaceae</taxon>
        <taxon>Tetrapisispora</taxon>
    </lineage>
</organism>
<keyword evidence="2" id="KW-0349">Heme</keyword>
<protein>
    <submittedName>
        <fullName evidence="9">Uncharacterized protein</fullName>
    </submittedName>
</protein>
<evidence type="ECO:0000256" key="6">
    <source>
        <dbReference type="ARBA" id="ARBA00023004"/>
    </source>
</evidence>
<dbReference type="RefSeq" id="XP_003686551.1">
    <property type="nucleotide sequence ID" value="XM_003686503.1"/>
</dbReference>
<dbReference type="GO" id="GO:0045039">
    <property type="term" value="P:protein insertion into mitochondrial inner membrane"/>
    <property type="evidence" value="ECO:0007669"/>
    <property type="project" value="EnsemblFungi"/>
</dbReference>
<dbReference type="PANTHER" id="PTHR10978">
    <property type="entry name" value="SUCCINATE DEHYDROGENASE CYTOCHROME B560 SUBUNIT"/>
    <property type="match status" value="1"/>
</dbReference>
<dbReference type="CDD" id="cd03499">
    <property type="entry name" value="SQR_TypeC_SdhC"/>
    <property type="match status" value="1"/>
</dbReference>
<dbReference type="GO" id="GO:0045273">
    <property type="term" value="C:respiratory chain complex II (succinate dehydrogenase)"/>
    <property type="evidence" value="ECO:0007669"/>
    <property type="project" value="EnsemblFungi"/>
</dbReference>
<dbReference type="eggNOG" id="KOG0449">
    <property type="taxonomic scope" value="Eukaryota"/>
</dbReference>
<dbReference type="KEGG" id="tpf:TPHA_0G02790"/>
<dbReference type="OMA" id="MNGIRHL"/>
<dbReference type="InterPro" id="IPR034804">
    <property type="entry name" value="SQR/QFR_C/D"/>
</dbReference>
<dbReference type="InterPro" id="IPR014314">
    <property type="entry name" value="Succ_DH_cytb556"/>
</dbReference>
<dbReference type="GO" id="GO:0042721">
    <property type="term" value="C:TIM22 mitochondrial import inner membrane insertion complex"/>
    <property type="evidence" value="ECO:0007669"/>
    <property type="project" value="EnsemblFungi"/>
</dbReference>
<evidence type="ECO:0000256" key="8">
    <source>
        <dbReference type="SAM" id="Phobius"/>
    </source>
</evidence>
<dbReference type="OrthoDB" id="588261at2759"/>
<evidence type="ECO:0000313" key="10">
    <source>
        <dbReference type="Proteomes" id="UP000005666"/>
    </source>
</evidence>
<keyword evidence="4" id="KW-0479">Metal-binding</keyword>
<feature type="transmembrane region" description="Helical" evidence="8">
    <location>
        <begin position="164"/>
        <end position="183"/>
    </location>
</feature>
<keyword evidence="3 8" id="KW-0812">Transmembrane</keyword>
<keyword evidence="7 8" id="KW-0472">Membrane</keyword>
<dbReference type="GO" id="GO:0006121">
    <property type="term" value="P:mitochondrial electron transport, succinate to ubiquinone"/>
    <property type="evidence" value="ECO:0007669"/>
    <property type="project" value="EnsemblFungi"/>
</dbReference>
<dbReference type="Pfam" id="PF01127">
    <property type="entry name" value="Sdh_cyt"/>
    <property type="match status" value="1"/>
</dbReference>
<name>G8BW39_TETPH</name>
<dbReference type="STRING" id="1071381.G8BW39"/>
<dbReference type="SUPFAM" id="SSF81343">
    <property type="entry name" value="Fumarate reductase respiratory complex transmembrane subunits"/>
    <property type="match status" value="1"/>
</dbReference>
<evidence type="ECO:0000256" key="7">
    <source>
        <dbReference type="ARBA" id="ARBA00023136"/>
    </source>
</evidence>
<evidence type="ECO:0000313" key="9">
    <source>
        <dbReference type="EMBL" id="CCE64117.1"/>
    </source>
</evidence>
<dbReference type="InterPro" id="IPR018495">
    <property type="entry name" value="Succ_DH_cyt_bsu_CS"/>
</dbReference>
<dbReference type="GO" id="GO:0009055">
    <property type="term" value="F:electron transfer activity"/>
    <property type="evidence" value="ECO:0007669"/>
    <property type="project" value="InterPro"/>
</dbReference>
<evidence type="ECO:0000256" key="4">
    <source>
        <dbReference type="ARBA" id="ARBA00022723"/>
    </source>
</evidence>